<feature type="region of interest" description="Disordered" evidence="1">
    <location>
        <begin position="256"/>
        <end position="282"/>
    </location>
</feature>
<dbReference type="Proteomes" id="UP000075809">
    <property type="component" value="Unassembled WGS sequence"/>
</dbReference>
<sequence length="382" mass="42369">MSGGAGVHRRAHTYGCRATCDAVTSANRPLLTPPRPFLTLRHSLSPFAPFRAAHEPHPRDRTRPPNYGLEFELAVNPFIALPPPPARQPPDRLTATLGSPPAPRHYASCHAVTFIFLASIRIRDRRVTAQRIQEESRECRARTRVAFTLLRSLSTATSRGNFLARALPGADGIRRSTPPLLYDQESVQPASQPASQPAPLPRHGILICKYSSHERRFFYIRHDDVARTDLEAIERTIVCQRCIGTCPAGHGVERGGWNGPRKHGEGGNTPAERGLTRRGETGGAVGRWRVTTAFCTRPRPHSCRYFPPVDGQLLTRVLHPTTGTPCYGVSADRTSSSSKPRSFDSSPMLDFDDRNFLSNTSTLHPDLETVKYFVKKTIYIAI</sequence>
<proteinExistence type="predicted"/>
<protein>
    <submittedName>
        <fullName evidence="2">Uncharacterized protein</fullName>
    </submittedName>
</protein>
<dbReference type="EMBL" id="KQ982805">
    <property type="protein sequence ID" value="KYQ50523.1"/>
    <property type="molecule type" value="Genomic_DNA"/>
</dbReference>
<reference evidence="2 3" key="1">
    <citation type="submission" date="2015-09" db="EMBL/GenBank/DDBJ databases">
        <title>Trachymyrmex zeteki WGS genome.</title>
        <authorList>
            <person name="Nygaard S."/>
            <person name="Hu H."/>
            <person name="Boomsma J."/>
            <person name="Zhang G."/>
        </authorList>
    </citation>
    <scope>NUCLEOTIDE SEQUENCE [LARGE SCALE GENOMIC DNA]</scope>
    <source>
        <strain evidence="2">Tzet28-1</strain>
        <tissue evidence="2">Whole body</tissue>
    </source>
</reference>
<evidence type="ECO:0000313" key="2">
    <source>
        <dbReference type="EMBL" id="KYQ50523.1"/>
    </source>
</evidence>
<accession>A0A151WRT7</accession>
<organism evidence="2 3">
    <name type="scientific">Mycetomoellerius zeteki</name>
    <dbReference type="NCBI Taxonomy" id="64791"/>
    <lineage>
        <taxon>Eukaryota</taxon>
        <taxon>Metazoa</taxon>
        <taxon>Ecdysozoa</taxon>
        <taxon>Arthropoda</taxon>
        <taxon>Hexapoda</taxon>
        <taxon>Insecta</taxon>
        <taxon>Pterygota</taxon>
        <taxon>Neoptera</taxon>
        <taxon>Endopterygota</taxon>
        <taxon>Hymenoptera</taxon>
        <taxon>Apocrita</taxon>
        <taxon>Aculeata</taxon>
        <taxon>Formicoidea</taxon>
        <taxon>Formicidae</taxon>
        <taxon>Myrmicinae</taxon>
        <taxon>Mycetomoellerius</taxon>
    </lineage>
</organism>
<dbReference type="AlphaFoldDB" id="A0A151WRT7"/>
<keyword evidence="3" id="KW-1185">Reference proteome</keyword>
<evidence type="ECO:0000313" key="3">
    <source>
        <dbReference type="Proteomes" id="UP000075809"/>
    </source>
</evidence>
<gene>
    <name evidence="2" type="ORF">ALC60_10423</name>
</gene>
<evidence type="ECO:0000256" key="1">
    <source>
        <dbReference type="SAM" id="MobiDB-lite"/>
    </source>
</evidence>
<name>A0A151WRT7_9HYME</name>